<dbReference type="InterPro" id="IPR012349">
    <property type="entry name" value="Split_barrel_FMN-bd"/>
</dbReference>
<organism evidence="3 4">
    <name type="scientific">Amycolatopsis decaplanina DSM 44594</name>
    <dbReference type="NCBI Taxonomy" id="1284240"/>
    <lineage>
        <taxon>Bacteria</taxon>
        <taxon>Bacillati</taxon>
        <taxon>Actinomycetota</taxon>
        <taxon>Actinomycetes</taxon>
        <taxon>Pseudonocardiales</taxon>
        <taxon>Pseudonocardiaceae</taxon>
        <taxon>Amycolatopsis</taxon>
    </lineage>
</organism>
<keyword evidence="1" id="KW-0560">Oxidoreductase</keyword>
<name>M2Z7Y8_9PSEU</name>
<sequence>MVTMSRETSFPPGSSLYRPPSQFFRGCLGRFATGVAVVTFDATTADGTVKRHGLTVNSFTAVSMDPPLVLISIQRSVKSHDLLADRPFAVNVLGAEQEALAMNFAGRPTPEGAPVWVEGGHAPRLGGVLSWLDCTPWAAYDGGDHTLFLGEVREFDYRSGDALGFVNGQFSTIHESAQGHESLF</sequence>
<dbReference type="SUPFAM" id="SSF50475">
    <property type="entry name" value="FMN-binding split barrel"/>
    <property type="match status" value="1"/>
</dbReference>
<gene>
    <name evidence="3" type="ORF">H074_21834</name>
</gene>
<comment type="caution">
    <text evidence="3">The sequence shown here is derived from an EMBL/GenBank/DDBJ whole genome shotgun (WGS) entry which is preliminary data.</text>
</comment>
<dbReference type="GO" id="GO:0010181">
    <property type="term" value="F:FMN binding"/>
    <property type="evidence" value="ECO:0007669"/>
    <property type="project" value="InterPro"/>
</dbReference>
<dbReference type="PANTHER" id="PTHR30466:SF1">
    <property type="entry name" value="FMN REDUCTASE (NADH) RUTF"/>
    <property type="match status" value="1"/>
</dbReference>
<dbReference type="GO" id="GO:0042602">
    <property type="term" value="F:riboflavin reductase (NADPH) activity"/>
    <property type="evidence" value="ECO:0007669"/>
    <property type="project" value="TreeGrafter"/>
</dbReference>
<dbReference type="InterPro" id="IPR050268">
    <property type="entry name" value="NADH-dep_flavin_reductase"/>
</dbReference>
<accession>M2Z7Y8</accession>
<feature type="domain" description="Flavin reductase like" evidence="2">
    <location>
        <begin position="28"/>
        <end position="172"/>
    </location>
</feature>
<evidence type="ECO:0000256" key="1">
    <source>
        <dbReference type="ARBA" id="ARBA00023002"/>
    </source>
</evidence>
<dbReference type="EMBL" id="AOHO01000062">
    <property type="protein sequence ID" value="EME56963.1"/>
    <property type="molecule type" value="Genomic_DNA"/>
</dbReference>
<evidence type="ECO:0000313" key="4">
    <source>
        <dbReference type="Proteomes" id="UP000054226"/>
    </source>
</evidence>
<evidence type="ECO:0000313" key="3">
    <source>
        <dbReference type="EMBL" id="EME56963.1"/>
    </source>
</evidence>
<dbReference type="PATRIC" id="fig|1284240.4.peg.4434"/>
<evidence type="ECO:0000259" key="2">
    <source>
        <dbReference type="SMART" id="SM00903"/>
    </source>
</evidence>
<keyword evidence="4" id="KW-1185">Reference proteome</keyword>
<dbReference type="Gene3D" id="2.30.110.10">
    <property type="entry name" value="Electron Transport, Fmn-binding Protein, Chain A"/>
    <property type="match status" value="1"/>
</dbReference>
<protein>
    <submittedName>
        <fullName evidence="3">Flavin reductase domain-containing protein</fullName>
    </submittedName>
</protein>
<dbReference type="Pfam" id="PF01613">
    <property type="entry name" value="Flavin_Reduct"/>
    <property type="match status" value="1"/>
</dbReference>
<reference evidence="3 4" key="1">
    <citation type="journal article" date="2013" name="Genome Announc.">
        <title>Draft Genome Sequence of Amycolatopsis decaplanina Strain DSM 44594T.</title>
        <authorList>
            <person name="Kaur N."/>
            <person name="Kumar S."/>
            <person name="Bala M."/>
            <person name="Raghava G.P."/>
            <person name="Mayilraj S."/>
        </authorList>
    </citation>
    <scope>NUCLEOTIDE SEQUENCE [LARGE SCALE GENOMIC DNA]</scope>
    <source>
        <strain evidence="3 4">DSM 44594</strain>
    </source>
</reference>
<dbReference type="InterPro" id="IPR002563">
    <property type="entry name" value="Flavin_Rdtase-like_dom"/>
</dbReference>
<dbReference type="AlphaFoldDB" id="M2Z7Y8"/>
<dbReference type="SMART" id="SM00903">
    <property type="entry name" value="Flavin_Reduct"/>
    <property type="match status" value="1"/>
</dbReference>
<dbReference type="PANTHER" id="PTHR30466">
    <property type="entry name" value="FLAVIN REDUCTASE"/>
    <property type="match status" value="1"/>
</dbReference>
<dbReference type="Proteomes" id="UP000054226">
    <property type="component" value="Unassembled WGS sequence"/>
</dbReference>
<proteinExistence type="predicted"/>